<gene>
    <name evidence="3" type="ORF">Celaphus_00002499</name>
</gene>
<feature type="transmembrane region" description="Helical" evidence="2">
    <location>
        <begin position="33"/>
        <end position="53"/>
    </location>
</feature>
<dbReference type="GO" id="GO:0016323">
    <property type="term" value="C:basolateral plasma membrane"/>
    <property type="evidence" value="ECO:0007669"/>
    <property type="project" value="TreeGrafter"/>
</dbReference>
<dbReference type="AlphaFoldDB" id="A0A212CFW2"/>
<dbReference type="InterPro" id="IPR029181">
    <property type="entry name" value="Barttin"/>
</dbReference>
<keyword evidence="2" id="KW-0472">Membrane</keyword>
<organism evidence="3 4">
    <name type="scientific">Cervus elaphus hippelaphus</name>
    <name type="common">European red deer</name>
    <dbReference type="NCBI Taxonomy" id="46360"/>
    <lineage>
        <taxon>Eukaryota</taxon>
        <taxon>Metazoa</taxon>
        <taxon>Chordata</taxon>
        <taxon>Craniata</taxon>
        <taxon>Vertebrata</taxon>
        <taxon>Euteleostomi</taxon>
        <taxon>Mammalia</taxon>
        <taxon>Eutheria</taxon>
        <taxon>Laurasiatheria</taxon>
        <taxon>Artiodactyla</taxon>
        <taxon>Ruminantia</taxon>
        <taxon>Pecora</taxon>
        <taxon>Cervidae</taxon>
        <taxon>Cervinae</taxon>
        <taxon>Cervus</taxon>
    </lineage>
</organism>
<dbReference type="GO" id="GO:0006821">
    <property type="term" value="P:chloride transport"/>
    <property type="evidence" value="ECO:0007669"/>
    <property type="project" value="InterPro"/>
</dbReference>
<feature type="region of interest" description="Disordered" evidence="1">
    <location>
        <begin position="170"/>
        <end position="205"/>
    </location>
</feature>
<dbReference type="OrthoDB" id="9944479at2759"/>
<comment type="caution">
    <text evidence="3">The sequence shown here is derived from an EMBL/GenBank/DDBJ whole genome shotgun (WGS) entry which is preliminary data.</text>
</comment>
<keyword evidence="2" id="KW-0812">Transmembrane</keyword>
<name>A0A212CFW2_CEREH</name>
<reference evidence="3 4" key="1">
    <citation type="journal article" date="2018" name="Mol. Genet. Genomics">
        <title>The red deer Cervus elaphus genome CerEla1.0: sequencing, annotating, genes, and chromosomes.</title>
        <authorList>
            <person name="Bana N.A."/>
            <person name="Nyiri A."/>
            <person name="Nagy J."/>
            <person name="Frank K."/>
            <person name="Nagy T."/>
            <person name="Steger V."/>
            <person name="Schiller M."/>
            <person name="Lakatos P."/>
            <person name="Sugar L."/>
            <person name="Horn P."/>
            <person name="Barta E."/>
            <person name="Orosz L."/>
        </authorList>
    </citation>
    <scope>NUCLEOTIDE SEQUENCE [LARGE SCALE GENOMIC DNA]</scope>
    <source>
        <strain evidence="3">Hungarian</strain>
    </source>
</reference>
<evidence type="ECO:0000256" key="2">
    <source>
        <dbReference type="SAM" id="Phobius"/>
    </source>
</evidence>
<dbReference type="PANTHER" id="PTHR28399:SF1">
    <property type="entry name" value="BARTTIN"/>
    <property type="match status" value="1"/>
</dbReference>
<evidence type="ECO:0000256" key="1">
    <source>
        <dbReference type="SAM" id="MobiDB-lite"/>
    </source>
</evidence>
<proteinExistence type="predicted"/>
<dbReference type="GO" id="GO:0017081">
    <property type="term" value="F:chloride channel regulator activity"/>
    <property type="evidence" value="ECO:0007669"/>
    <property type="project" value="TreeGrafter"/>
</dbReference>
<keyword evidence="4" id="KW-1185">Reference proteome</keyword>
<feature type="compositionally biased region" description="Pro residues" evidence="1">
    <location>
        <begin position="189"/>
        <end position="203"/>
    </location>
</feature>
<dbReference type="PANTHER" id="PTHR28399">
    <property type="entry name" value="BARTTIN"/>
    <property type="match status" value="1"/>
</dbReference>
<accession>A0A212CFW2</accession>
<dbReference type="EMBL" id="MKHE01000020">
    <property type="protein sequence ID" value="OWK04845.1"/>
    <property type="molecule type" value="Genomic_DNA"/>
</dbReference>
<feature type="transmembrane region" description="Helical" evidence="2">
    <location>
        <begin position="6"/>
        <end position="26"/>
    </location>
</feature>
<feature type="region of interest" description="Disordered" evidence="1">
    <location>
        <begin position="129"/>
        <end position="153"/>
    </location>
</feature>
<dbReference type="Pfam" id="PF15462">
    <property type="entry name" value="Barttin"/>
    <property type="match status" value="2"/>
</dbReference>
<protein>
    <submittedName>
        <fullName evidence="3">BSND</fullName>
    </submittedName>
</protein>
<sequence length="296" mass="32665">MTDEKTFRIGFIVLGLFLLALGTFLMSHDRPQVYGTFYAIGGVMVIGGVIWSMCQCYPKITFVPADSDFQGVLSTKAKALGLLENRLAAEMKSPQPPYVRLWEAAAYDQSLPDFSHIQMKVMSYSEDPRPLLAPELGQRQPEASDGGESGPRDPQAWLEAAVVIHRGLDQDEGERDPSQGRFSEGSSPNPSPPEGAEPQPLPPECWTCRCQLDRFHDFALIDAPTTEDVPPEKQLREAAVPSSQQRSPRTKEEEEASDTGTEGPAQEEEDLYYGLPDSPRDPLPDKELGFEPEAQG</sequence>
<feature type="region of interest" description="Disordered" evidence="1">
    <location>
        <begin position="221"/>
        <end position="296"/>
    </location>
</feature>
<evidence type="ECO:0000313" key="4">
    <source>
        <dbReference type="Proteomes" id="UP000242450"/>
    </source>
</evidence>
<keyword evidence="2" id="KW-1133">Transmembrane helix</keyword>
<feature type="compositionally biased region" description="Basic and acidic residues" evidence="1">
    <location>
        <begin position="278"/>
        <end position="289"/>
    </location>
</feature>
<dbReference type="Proteomes" id="UP000242450">
    <property type="component" value="Chromosome 20"/>
</dbReference>
<evidence type="ECO:0000313" key="3">
    <source>
        <dbReference type="EMBL" id="OWK04845.1"/>
    </source>
</evidence>